<gene>
    <name evidence="1" type="ORF">E2986_11505</name>
</gene>
<dbReference type="AlphaFoldDB" id="A0A833VYG0"/>
<sequence>MHLVTQLFKLCPQESAQGIYRLDQRGQDATIALGIYFLESGLQHRDKILPYLLRLLRGLPKAVWLDEVKCSPSERIPVAERFSFCLNTLLSDVAARCEPVREEIISTQVEILAVLTNLIRGFRDQNGNRGMQAKFVITYNCHYANV</sequence>
<accession>A0A833VYG0</accession>
<dbReference type="Proteomes" id="UP000655588">
    <property type="component" value="Unassembled WGS sequence"/>
</dbReference>
<keyword evidence="2" id="KW-1185">Reference proteome</keyword>
<evidence type="ECO:0008006" key="3">
    <source>
        <dbReference type="Google" id="ProtNLM"/>
    </source>
</evidence>
<evidence type="ECO:0000313" key="2">
    <source>
        <dbReference type="Proteomes" id="UP000655588"/>
    </source>
</evidence>
<proteinExistence type="predicted"/>
<name>A0A833VYG0_9HYME</name>
<reference evidence="1" key="1">
    <citation type="submission" date="2019-11" db="EMBL/GenBank/DDBJ databases">
        <title>The nuclear and mitochondrial genomes of Frieseomelitta varia - a highly eusocial stingless bee (Meliponini) with a permanently sterile worker caste.</title>
        <authorList>
            <person name="Freitas F.C.P."/>
            <person name="Lourenco A.P."/>
            <person name="Nunes F.M.F."/>
            <person name="Paschoal A.R."/>
            <person name="Abreu F.C.P."/>
            <person name="Barbin F.O."/>
            <person name="Bataglia L."/>
            <person name="Cardoso-Junior C.A.M."/>
            <person name="Cervoni M.S."/>
            <person name="Silva S.R."/>
            <person name="Dalarmi F."/>
            <person name="Del Lama M.A."/>
            <person name="Depintor T.S."/>
            <person name="Ferreira K.M."/>
            <person name="Goria P.S."/>
            <person name="Jaskot M.C."/>
            <person name="Lago D.C."/>
            <person name="Luna-Lucena D."/>
            <person name="Moda L.M."/>
            <person name="Nascimento L."/>
            <person name="Pedrino M."/>
            <person name="Rabico F.O."/>
            <person name="Sanches F.C."/>
            <person name="Santos D.E."/>
            <person name="Santos C.G."/>
            <person name="Vieira J."/>
            <person name="Lopes T.F."/>
            <person name="Barchuk A.R."/>
            <person name="Hartfelder K."/>
            <person name="Simoes Z.L.P."/>
            <person name="Bitondi M.M.G."/>
            <person name="Pinheiro D.G."/>
        </authorList>
    </citation>
    <scope>NUCLEOTIDE SEQUENCE</scope>
    <source>
        <strain evidence="1">USP_RPSP 00005682</strain>
        <tissue evidence="1">Whole individual</tissue>
    </source>
</reference>
<dbReference type="EMBL" id="WNWW01000229">
    <property type="protein sequence ID" value="KAF3428200.1"/>
    <property type="molecule type" value="Genomic_DNA"/>
</dbReference>
<evidence type="ECO:0000313" key="1">
    <source>
        <dbReference type="EMBL" id="KAF3428200.1"/>
    </source>
</evidence>
<protein>
    <recommendedName>
        <fullName evidence="3">Phosphatidylinositol 4-kinase alpha</fullName>
    </recommendedName>
</protein>
<organism evidence="1 2">
    <name type="scientific">Frieseomelitta varia</name>
    <dbReference type="NCBI Taxonomy" id="561572"/>
    <lineage>
        <taxon>Eukaryota</taxon>
        <taxon>Metazoa</taxon>
        <taxon>Ecdysozoa</taxon>
        <taxon>Arthropoda</taxon>
        <taxon>Hexapoda</taxon>
        <taxon>Insecta</taxon>
        <taxon>Pterygota</taxon>
        <taxon>Neoptera</taxon>
        <taxon>Endopterygota</taxon>
        <taxon>Hymenoptera</taxon>
        <taxon>Apocrita</taxon>
        <taxon>Aculeata</taxon>
        <taxon>Apoidea</taxon>
        <taxon>Anthophila</taxon>
        <taxon>Apidae</taxon>
        <taxon>Frieseomelitta</taxon>
    </lineage>
</organism>
<comment type="caution">
    <text evidence="1">The sequence shown here is derived from an EMBL/GenBank/DDBJ whole genome shotgun (WGS) entry which is preliminary data.</text>
</comment>